<reference evidence="2" key="2">
    <citation type="submission" date="2023-06" db="EMBL/GenBank/DDBJ databases">
        <authorList>
            <consortium name="Lawrence Berkeley National Laboratory"/>
            <person name="Mondo S.J."/>
            <person name="Hensen N."/>
            <person name="Bonometti L."/>
            <person name="Westerberg I."/>
            <person name="Brannstrom I.O."/>
            <person name="Guillou S."/>
            <person name="Cros-Aarteil S."/>
            <person name="Calhoun S."/>
            <person name="Haridas S."/>
            <person name="Kuo A."/>
            <person name="Pangilinan J."/>
            <person name="Riley R."/>
            <person name="Labutti K."/>
            <person name="Andreopoulos B."/>
            <person name="Lipzen A."/>
            <person name="Chen C."/>
            <person name="Yanf M."/>
            <person name="Daum C."/>
            <person name="Ng V."/>
            <person name="Clum A."/>
            <person name="Steindorff A."/>
            <person name="Ohm R."/>
            <person name="Martin F."/>
            <person name="Silar P."/>
            <person name="Natvig D."/>
            <person name="Lalanne C."/>
            <person name="Gautier V."/>
            <person name="Ament-Velasquez S.L."/>
            <person name="Kruys A."/>
            <person name="Hutchinson M.I."/>
            <person name="Powell A.J."/>
            <person name="Barry K."/>
            <person name="Miller A.N."/>
            <person name="Grigoriev I.V."/>
            <person name="Debuchy R."/>
            <person name="Gladieux P."/>
            <person name="Thoren M.H."/>
            <person name="Johannesson H."/>
        </authorList>
    </citation>
    <scope>NUCLEOTIDE SEQUENCE</scope>
    <source>
        <strain evidence="2">CBS 333.67</strain>
    </source>
</reference>
<dbReference type="InterPro" id="IPR036291">
    <property type="entry name" value="NAD(P)-bd_dom_sf"/>
</dbReference>
<dbReference type="GO" id="GO:0004029">
    <property type="term" value="F:aldehyde dehydrogenase (NAD+) activity"/>
    <property type="evidence" value="ECO:0007669"/>
    <property type="project" value="TreeGrafter"/>
</dbReference>
<dbReference type="Proteomes" id="UP001273166">
    <property type="component" value="Unassembled WGS sequence"/>
</dbReference>
<organism evidence="2 3">
    <name type="scientific">Chaetomium strumarium</name>
    <dbReference type="NCBI Taxonomy" id="1170767"/>
    <lineage>
        <taxon>Eukaryota</taxon>
        <taxon>Fungi</taxon>
        <taxon>Dikarya</taxon>
        <taxon>Ascomycota</taxon>
        <taxon>Pezizomycotina</taxon>
        <taxon>Sordariomycetes</taxon>
        <taxon>Sordariomycetidae</taxon>
        <taxon>Sordariales</taxon>
        <taxon>Chaetomiaceae</taxon>
        <taxon>Chaetomium</taxon>
    </lineage>
</organism>
<dbReference type="InterPro" id="IPR001509">
    <property type="entry name" value="Epimerase_deHydtase"/>
</dbReference>
<evidence type="ECO:0000313" key="2">
    <source>
        <dbReference type="EMBL" id="KAK3303149.1"/>
    </source>
</evidence>
<dbReference type="PANTHER" id="PTHR48079">
    <property type="entry name" value="PROTEIN YEEZ"/>
    <property type="match status" value="1"/>
</dbReference>
<dbReference type="GO" id="GO:0005737">
    <property type="term" value="C:cytoplasm"/>
    <property type="evidence" value="ECO:0007669"/>
    <property type="project" value="TreeGrafter"/>
</dbReference>
<accession>A0AAJ0GNC5</accession>
<dbReference type="PANTHER" id="PTHR48079:SF6">
    <property type="entry name" value="NAD(P)-BINDING DOMAIN-CONTAINING PROTEIN-RELATED"/>
    <property type="match status" value="1"/>
</dbReference>
<gene>
    <name evidence="2" type="ORF">B0T15DRAFT_486647</name>
</gene>
<dbReference type="RefSeq" id="XP_062718929.1">
    <property type="nucleotide sequence ID" value="XM_062866377.1"/>
</dbReference>
<dbReference type="GeneID" id="87885206"/>
<feature type="domain" description="NAD-dependent epimerase/dehydratase" evidence="1">
    <location>
        <begin position="16"/>
        <end position="264"/>
    </location>
</feature>
<reference evidence="2" key="1">
    <citation type="journal article" date="2023" name="Mol. Phylogenet. Evol.">
        <title>Genome-scale phylogeny and comparative genomics of the fungal order Sordariales.</title>
        <authorList>
            <person name="Hensen N."/>
            <person name="Bonometti L."/>
            <person name="Westerberg I."/>
            <person name="Brannstrom I.O."/>
            <person name="Guillou S."/>
            <person name="Cros-Aarteil S."/>
            <person name="Calhoun S."/>
            <person name="Haridas S."/>
            <person name="Kuo A."/>
            <person name="Mondo S."/>
            <person name="Pangilinan J."/>
            <person name="Riley R."/>
            <person name="LaButti K."/>
            <person name="Andreopoulos B."/>
            <person name="Lipzen A."/>
            <person name="Chen C."/>
            <person name="Yan M."/>
            <person name="Daum C."/>
            <person name="Ng V."/>
            <person name="Clum A."/>
            <person name="Steindorff A."/>
            <person name="Ohm R.A."/>
            <person name="Martin F."/>
            <person name="Silar P."/>
            <person name="Natvig D.O."/>
            <person name="Lalanne C."/>
            <person name="Gautier V."/>
            <person name="Ament-Velasquez S.L."/>
            <person name="Kruys A."/>
            <person name="Hutchinson M.I."/>
            <person name="Powell A.J."/>
            <person name="Barry K."/>
            <person name="Miller A.N."/>
            <person name="Grigoriev I.V."/>
            <person name="Debuchy R."/>
            <person name="Gladieux P."/>
            <person name="Hiltunen Thoren M."/>
            <person name="Johannesson H."/>
        </authorList>
    </citation>
    <scope>NUCLEOTIDE SEQUENCE</scope>
    <source>
        <strain evidence="2">CBS 333.67</strain>
    </source>
</reference>
<keyword evidence="3" id="KW-1185">Reference proteome</keyword>
<sequence>MATTSPSRVPTRPRTVLVVGANGYLGSAICNAFLRAPCHPQSFRVYGLVRRTSAARALAAAEVIPIVGSLSGDRDTLPAAILSRHSRTWDAIVTCTEPARSADDPASTARHWDDVLHLVRTLASASAAEGVRPLVLWSSGCKDYGMTGLHGSTTGDLLAPHTEDSPIGDVHPLIRGRAEAALRALEEAGKPGGADFDVAVVRATPVFGYSGSYYGAGLDYAAAFRAAVGDAKDPVLKFTAHGGTVIHGVHVDDCAEGYVALATTALFGSSEGHDRAAVAGQAFNISGRRYETLEEVGRALAEEYGFAGGAEFGVAPDELPEAVTGRSVDLLFGWSQWVASDKIRRVAGWADWRPLFSENLHVYRLAYDAAVEAGSDGVGKVRKRMGGNWSEE</sequence>
<proteinExistence type="predicted"/>
<name>A0AAJ0GNC5_9PEZI</name>
<dbReference type="AlphaFoldDB" id="A0AAJ0GNC5"/>
<evidence type="ECO:0000259" key="1">
    <source>
        <dbReference type="Pfam" id="PF01370"/>
    </source>
</evidence>
<comment type="caution">
    <text evidence="2">The sequence shown here is derived from an EMBL/GenBank/DDBJ whole genome shotgun (WGS) entry which is preliminary data.</text>
</comment>
<evidence type="ECO:0000313" key="3">
    <source>
        <dbReference type="Proteomes" id="UP001273166"/>
    </source>
</evidence>
<protein>
    <recommendedName>
        <fullName evidence="1">NAD-dependent epimerase/dehydratase domain-containing protein</fullName>
    </recommendedName>
</protein>
<dbReference type="InterPro" id="IPR051783">
    <property type="entry name" value="NAD(P)-dependent_oxidoreduct"/>
</dbReference>
<dbReference type="Gene3D" id="3.40.50.720">
    <property type="entry name" value="NAD(P)-binding Rossmann-like Domain"/>
    <property type="match status" value="1"/>
</dbReference>
<dbReference type="SUPFAM" id="SSF51735">
    <property type="entry name" value="NAD(P)-binding Rossmann-fold domains"/>
    <property type="match status" value="1"/>
</dbReference>
<dbReference type="Pfam" id="PF01370">
    <property type="entry name" value="Epimerase"/>
    <property type="match status" value="1"/>
</dbReference>
<dbReference type="EMBL" id="JAUDZG010000006">
    <property type="protein sequence ID" value="KAK3303149.1"/>
    <property type="molecule type" value="Genomic_DNA"/>
</dbReference>